<dbReference type="CDD" id="cd01734">
    <property type="entry name" value="YlxS_C"/>
    <property type="match status" value="1"/>
</dbReference>
<dbReference type="InterPro" id="IPR028989">
    <property type="entry name" value="RimP_N"/>
</dbReference>
<dbReference type="Gene3D" id="2.30.30.180">
    <property type="entry name" value="Ribosome maturation factor RimP, C-terminal domain"/>
    <property type="match status" value="1"/>
</dbReference>
<dbReference type="EMBL" id="JBHLYQ010000108">
    <property type="protein sequence ID" value="MFC0082485.1"/>
    <property type="molecule type" value="Genomic_DNA"/>
</dbReference>
<dbReference type="Pfam" id="PF17384">
    <property type="entry name" value="DUF150_C"/>
    <property type="match status" value="1"/>
</dbReference>
<evidence type="ECO:0000259" key="6">
    <source>
        <dbReference type="Pfam" id="PF17384"/>
    </source>
</evidence>
<dbReference type="Gene3D" id="3.30.300.70">
    <property type="entry name" value="RimP-like superfamily, N-terminal"/>
    <property type="match status" value="1"/>
</dbReference>
<feature type="domain" description="Ribosome maturation factor RimP C-terminal" evidence="6">
    <location>
        <begin position="82"/>
        <end position="151"/>
    </location>
</feature>
<gene>
    <name evidence="3 7" type="primary">rimP</name>
    <name evidence="7" type="ORF">ACFFRE_10125</name>
</gene>
<keyword evidence="2 3" id="KW-0690">Ribosome biogenesis</keyword>
<dbReference type="InterPro" id="IPR028998">
    <property type="entry name" value="RimP_C"/>
</dbReference>
<dbReference type="InterPro" id="IPR035956">
    <property type="entry name" value="RimP_N_sf"/>
</dbReference>
<evidence type="ECO:0000256" key="1">
    <source>
        <dbReference type="ARBA" id="ARBA00022490"/>
    </source>
</evidence>
<dbReference type="InterPro" id="IPR036847">
    <property type="entry name" value="RimP_C_sf"/>
</dbReference>
<dbReference type="PANTHER" id="PTHR33867:SF1">
    <property type="entry name" value="RIBOSOME MATURATION FACTOR RIMP"/>
    <property type="match status" value="1"/>
</dbReference>
<proteinExistence type="inferred from homology"/>
<keyword evidence="8" id="KW-1185">Reference proteome</keyword>
<dbReference type="SUPFAM" id="SSF75420">
    <property type="entry name" value="YhbC-like, N-terminal domain"/>
    <property type="match status" value="1"/>
</dbReference>
<feature type="domain" description="Ribosome maturation factor RimP N-terminal" evidence="5">
    <location>
        <begin position="13"/>
        <end position="79"/>
    </location>
</feature>
<feature type="compositionally biased region" description="Gly residues" evidence="4">
    <location>
        <begin position="171"/>
        <end position="182"/>
    </location>
</feature>
<dbReference type="PANTHER" id="PTHR33867">
    <property type="entry name" value="RIBOSOME MATURATION FACTOR RIMP"/>
    <property type="match status" value="1"/>
</dbReference>
<keyword evidence="1 3" id="KW-0963">Cytoplasm</keyword>
<reference evidence="7 8" key="1">
    <citation type="submission" date="2024-09" db="EMBL/GenBank/DDBJ databases">
        <authorList>
            <person name="Sun Q."/>
            <person name="Mori K."/>
        </authorList>
    </citation>
    <scope>NUCLEOTIDE SEQUENCE [LARGE SCALE GENOMIC DNA]</scope>
    <source>
        <strain evidence="7 8">JCM 15389</strain>
    </source>
</reference>
<protein>
    <recommendedName>
        <fullName evidence="3">Ribosome maturation factor RimP</fullName>
    </recommendedName>
</protein>
<comment type="similarity">
    <text evidence="3">Belongs to the RimP family.</text>
</comment>
<sequence>MGDEGIEAVLASPVGAIGLELVEVERRPGLLRVVVDGAQQPADLDRLAEATRAVSAVLDRQDPFPGQRYTLEVTTPGLERPLRTPRHFQRAVGEVVSVRLLAEAATGERRLRGRLTEADETGFVLEGPELPDGRLVLRYEEVERARTVFEWGPAAGDGAGSQTGPRRRAGTAGGRRGGGQGPGSPTRGRR</sequence>
<dbReference type="InterPro" id="IPR003728">
    <property type="entry name" value="Ribosome_maturation_RimP"/>
</dbReference>
<dbReference type="Pfam" id="PF02576">
    <property type="entry name" value="RimP_N"/>
    <property type="match status" value="1"/>
</dbReference>
<comment type="function">
    <text evidence="3">Required for maturation of 30S ribosomal subunits.</text>
</comment>
<comment type="subcellular location">
    <subcellularLocation>
        <location evidence="3">Cytoplasm</location>
    </subcellularLocation>
</comment>
<dbReference type="Proteomes" id="UP001589788">
    <property type="component" value="Unassembled WGS sequence"/>
</dbReference>
<evidence type="ECO:0000259" key="5">
    <source>
        <dbReference type="Pfam" id="PF02576"/>
    </source>
</evidence>
<dbReference type="SUPFAM" id="SSF74942">
    <property type="entry name" value="YhbC-like, C-terminal domain"/>
    <property type="match status" value="1"/>
</dbReference>
<evidence type="ECO:0000313" key="8">
    <source>
        <dbReference type="Proteomes" id="UP001589788"/>
    </source>
</evidence>
<name>A0ABV6C461_9ACTN</name>
<dbReference type="HAMAP" id="MF_01077">
    <property type="entry name" value="RimP"/>
    <property type="match status" value="1"/>
</dbReference>
<evidence type="ECO:0000313" key="7">
    <source>
        <dbReference type="EMBL" id="MFC0082485.1"/>
    </source>
</evidence>
<dbReference type="RefSeq" id="WP_377790080.1">
    <property type="nucleotide sequence ID" value="NZ_JBHLYQ010000108.1"/>
</dbReference>
<organism evidence="7 8">
    <name type="scientific">Aciditerrimonas ferrireducens</name>
    <dbReference type="NCBI Taxonomy" id="667306"/>
    <lineage>
        <taxon>Bacteria</taxon>
        <taxon>Bacillati</taxon>
        <taxon>Actinomycetota</taxon>
        <taxon>Acidimicrobiia</taxon>
        <taxon>Acidimicrobiales</taxon>
        <taxon>Acidimicrobiaceae</taxon>
        <taxon>Aciditerrimonas</taxon>
    </lineage>
</organism>
<evidence type="ECO:0000256" key="3">
    <source>
        <dbReference type="HAMAP-Rule" id="MF_01077"/>
    </source>
</evidence>
<evidence type="ECO:0000256" key="2">
    <source>
        <dbReference type="ARBA" id="ARBA00022517"/>
    </source>
</evidence>
<evidence type="ECO:0000256" key="4">
    <source>
        <dbReference type="SAM" id="MobiDB-lite"/>
    </source>
</evidence>
<accession>A0ABV6C461</accession>
<feature type="region of interest" description="Disordered" evidence="4">
    <location>
        <begin position="150"/>
        <end position="190"/>
    </location>
</feature>
<comment type="caution">
    <text evidence="7">The sequence shown here is derived from an EMBL/GenBank/DDBJ whole genome shotgun (WGS) entry which is preliminary data.</text>
</comment>